<dbReference type="OrthoDB" id="768080at2"/>
<sequence>MLSLALVTLAFAQNDSLQDPYKKDNEIKINALFLLLGAIEPSYERNLSESSSVGISMLITYDQENFDSDLNYYLSPYYRMFFGKKHAAGFFLEGFGMVISYDERQRYFTGSEFDPRLVIEEKNITNVALGFGLGGKWVTKDGFVFELNAGLGRNLINNSDSDVNQLVGKLGFNCGYRF</sequence>
<dbReference type="Proteomes" id="UP000321578">
    <property type="component" value="Unassembled WGS sequence"/>
</dbReference>
<comment type="caution">
    <text evidence="1">The sequence shown here is derived from an EMBL/GenBank/DDBJ whole genome shotgun (WGS) entry which is preliminary data.</text>
</comment>
<evidence type="ECO:0000313" key="1">
    <source>
        <dbReference type="EMBL" id="TXD89506.1"/>
    </source>
</evidence>
<reference evidence="1 2" key="1">
    <citation type="submission" date="2019-08" db="EMBL/GenBank/DDBJ databases">
        <title>Genomes of Subsaximicrobium wynnwilliamsii strains.</title>
        <authorList>
            <person name="Bowman J.P."/>
        </authorList>
    </citation>
    <scope>NUCLEOTIDE SEQUENCE [LARGE SCALE GENOMIC DNA]</scope>
    <source>
        <strain evidence="1 2">2-80-2</strain>
    </source>
</reference>
<keyword evidence="2" id="KW-1185">Reference proteome</keyword>
<organism evidence="1 2">
    <name type="scientific">Subsaximicrobium wynnwilliamsii</name>
    <dbReference type="NCBI Taxonomy" id="291179"/>
    <lineage>
        <taxon>Bacteria</taxon>
        <taxon>Pseudomonadati</taxon>
        <taxon>Bacteroidota</taxon>
        <taxon>Flavobacteriia</taxon>
        <taxon>Flavobacteriales</taxon>
        <taxon>Flavobacteriaceae</taxon>
        <taxon>Subsaximicrobium</taxon>
    </lineage>
</organism>
<name>A0A5C6ZI88_9FLAO</name>
<protein>
    <submittedName>
        <fullName evidence="1">DUF3575 domain-containing protein</fullName>
    </submittedName>
</protein>
<gene>
    <name evidence="1" type="ORF">ESY86_08435</name>
</gene>
<dbReference type="EMBL" id="VORO01000007">
    <property type="protein sequence ID" value="TXD89506.1"/>
    <property type="molecule type" value="Genomic_DNA"/>
</dbReference>
<dbReference type="AlphaFoldDB" id="A0A5C6ZI88"/>
<accession>A0A5C6ZI88</accession>
<evidence type="ECO:0000313" key="2">
    <source>
        <dbReference type="Proteomes" id="UP000321578"/>
    </source>
</evidence>
<proteinExistence type="predicted"/>